<feature type="signal peptide" evidence="1">
    <location>
        <begin position="1"/>
        <end position="24"/>
    </location>
</feature>
<sequence>MSLRPWLILMSYLCFFQINSNSFAKEFHNSENALNATEEWQAPNDVINSYPYYFSGFDEENRPILVCEFGKWDLRRFFDEGRDVNILHKYVDQALDRFVSGPPKELYPEGNAADGTVLIADLDGFNIRQVASAECFRLILGIASKFSKLEKHLAYGFFINLNYLAERTYEVARPLLGSLVERVEVYGTNSAKWIPKLLRALPADQLPPWYGGPKKHFSPVVVYG</sequence>
<organism evidence="3 4">
    <name type="scientific">Allacma fusca</name>
    <dbReference type="NCBI Taxonomy" id="39272"/>
    <lineage>
        <taxon>Eukaryota</taxon>
        <taxon>Metazoa</taxon>
        <taxon>Ecdysozoa</taxon>
        <taxon>Arthropoda</taxon>
        <taxon>Hexapoda</taxon>
        <taxon>Collembola</taxon>
        <taxon>Symphypleona</taxon>
        <taxon>Sminthuridae</taxon>
        <taxon>Allacma</taxon>
    </lineage>
</organism>
<comment type="caution">
    <text evidence="3">The sequence shown here is derived from an EMBL/GenBank/DDBJ whole genome shotgun (WGS) entry which is preliminary data.</text>
</comment>
<dbReference type="Proteomes" id="UP000708208">
    <property type="component" value="Unassembled WGS sequence"/>
</dbReference>
<keyword evidence="1" id="KW-0732">Signal</keyword>
<dbReference type="CDD" id="cd00170">
    <property type="entry name" value="SEC14"/>
    <property type="match status" value="1"/>
</dbReference>
<name>A0A8J2L296_9HEXA</name>
<feature type="chain" id="PRO_5035266542" description="CRAL-TRIO domain-containing protein" evidence="1">
    <location>
        <begin position="25"/>
        <end position="224"/>
    </location>
</feature>
<reference evidence="3" key="1">
    <citation type="submission" date="2021-06" db="EMBL/GenBank/DDBJ databases">
        <authorList>
            <person name="Hodson N. C."/>
            <person name="Mongue J. A."/>
            <person name="Jaron S. K."/>
        </authorList>
    </citation>
    <scope>NUCLEOTIDE SEQUENCE</scope>
</reference>
<evidence type="ECO:0000256" key="1">
    <source>
        <dbReference type="SAM" id="SignalP"/>
    </source>
</evidence>
<feature type="domain" description="CRAL-TRIO" evidence="2">
    <location>
        <begin position="42"/>
        <end position="218"/>
    </location>
</feature>
<dbReference type="PROSITE" id="PS50191">
    <property type="entry name" value="CRAL_TRIO"/>
    <property type="match status" value="1"/>
</dbReference>
<proteinExistence type="predicted"/>
<dbReference type="Pfam" id="PF00650">
    <property type="entry name" value="CRAL_TRIO"/>
    <property type="match status" value="1"/>
</dbReference>
<dbReference type="EMBL" id="CAJVCH010531110">
    <property type="protein sequence ID" value="CAG7823945.1"/>
    <property type="molecule type" value="Genomic_DNA"/>
</dbReference>
<dbReference type="OrthoDB" id="1434354at2759"/>
<gene>
    <name evidence="3" type="ORF">AFUS01_LOCUS34131</name>
</gene>
<keyword evidence="4" id="KW-1185">Reference proteome</keyword>
<evidence type="ECO:0000259" key="2">
    <source>
        <dbReference type="PROSITE" id="PS50191"/>
    </source>
</evidence>
<evidence type="ECO:0000313" key="3">
    <source>
        <dbReference type="EMBL" id="CAG7823945.1"/>
    </source>
</evidence>
<accession>A0A8J2L296</accession>
<protein>
    <recommendedName>
        <fullName evidence="2">CRAL-TRIO domain-containing protein</fullName>
    </recommendedName>
</protein>
<dbReference type="InterPro" id="IPR001251">
    <property type="entry name" value="CRAL-TRIO_dom"/>
</dbReference>
<dbReference type="AlphaFoldDB" id="A0A8J2L296"/>
<evidence type="ECO:0000313" key="4">
    <source>
        <dbReference type="Proteomes" id="UP000708208"/>
    </source>
</evidence>